<dbReference type="Proteomes" id="UP001150925">
    <property type="component" value="Unassembled WGS sequence"/>
</dbReference>
<gene>
    <name evidence="2" type="ORF">IWQ62_002774</name>
</gene>
<sequence length="406" mass="44023">MSTLTTPLAAVPMPMHRQSPTTRMFSPYDPYVSDSDTSAAGCDSASRLSTSFTMTSVATAQHKSTPIHELDNDPLDLNDTDEDIHTLAEHYEATKGQQQPSVSSSSRKSPRAISLRRRHTWVPKPKIYSRVMNILELEKRPVTRELEHEYEVTRSMKLASVQEWVNKVETGTPWPLKSPFDSGVRFPLATKSSFHHSPTPSVHSSPGAHPVGLTMLSPAAVRSKRKALNEDRFDPYGSGLHKRRTTSRRRLSCASSFSVPDSPQQLISPFSASFPNAGPQNLTAKTTQLQHSTPTRVPTSLATSVGSCFGTAGSQSSSTNITPGPSNTATPLSSVPLTTGPGSGCFGHSSLACSPHSPRSPHSLVVGSQSQTRSRSNSRSSMRPMSFYNLQNTSGTFSQMSLDDPE</sequence>
<feature type="compositionally biased region" description="Polar residues" evidence="1">
    <location>
        <begin position="388"/>
        <end position="406"/>
    </location>
</feature>
<comment type="caution">
    <text evidence="2">The sequence shown here is derived from an EMBL/GenBank/DDBJ whole genome shotgun (WGS) entry which is preliminary data.</text>
</comment>
<dbReference type="EMBL" id="JANBPY010000641">
    <property type="protein sequence ID" value="KAJ1964994.1"/>
    <property type="molecule type" value="Genomic_DNA"/>
</dbReference>
<feature type="region of interest" description="Disordered" evidence="1">
    <location>
        <begin position="92"/>
        <end position="114"/>
    </location>
</feature>
<feature type="region of interest" description="Disordered" evidence="1">
    <location>
        <begin position="191"/>
        <end position="213"/>
    </location>
</feature>
<feature type="region of interest" description="Disordered" evidence="1">
    <location>
        <begin position="312"/>
        <end position="336"/>
    </location>
</feature>
<evidence type="ECO:0000313" key="3">
    <source>
        <dbReference type="Proteomes" id="UP001150925"/>
    </source>
</evidence>
<evidence type="ECO:0000313" key="2">
    <source>
        <dbReference type="EMBL" id="KAJ1964994.1"/>
    </source>
</evidence>
<evidence type="ECO:0000256" key="1">
    <source>
        <dbReference type="SAM" id="MobiDB-lite"/>
    </source>
</evidence>
<feature type="region of interest" description="Disordered" evidence="1">
    <location>
        <begin position="1"/>
        <end position="28"/>
    </location>
</feature>
<protein>
    <submittedName>
        <fullName evidence="2">Uncharacterized protein</fullName>
    </submittedName>
</protein>
<name>A0A9W8E6V7_9FUNG</name>
<keyword evidence="3" id="KW-1185">Reference proteome</keyword>
<organism evidence="2 3">
    <name type="scientific">Dispira parvispora</name>
    <dbReference type="NCBI Taxonomy" id="1520584"/>
    <lineage>
        <taxon>Eukaryota</taxon>
        <taxon>Fungi</taxon>
        <taxon>Fungi incertae sedis</taxon>
        <taxon>Zoopagomycota</taxon>
        <taxon>Kickxellomycotina</taxon>
        <taxon>Dimargaritomycetes</taxon>
        <taxon>Dimargaritales</taxon>
        <taxon>Dimargaritaceae</taxon>
        <taxon>Dispira</taxon>
    </lineage>
</organism>
<feature type="compositionally biased region" description="Polar residues" evidence="1">
    <location>
        <begin position="253"/>
        <end position="279"/>
    </location>
</feature>
<feature type="compositionally biased region" description="Low complexity" evidence="1">
    <location>
        <begin position="195"/>
        <end position="206"/>
    </location>
</feature>
<feature type="region of interest" description="Disordered" evidence="1">
    <location>
        <begin position="353"/>
        <end position="406"/>
    </location>
</feature>
<reference evidence="2" key="1">
    <citation type="submission" date="2022-07" db="EMBL/GenBank/DDBJ databases">
        <title>Phylogenomic reconstructions and comparative analyses of Kickxellomycotina fungi.</title>
        <authorList>
            <person name="Reynolds N.K."/>
            <person name="Stajich J.E."/>
            <person name="Barry K."/>
            <person name="Grigoriev I.V."/>
            <person name="Crous P."/>
            <person name="Smith M.E."/>
        </authorList>
    </citation>
    <scope>NUCLEOTIDE SEQUENCE</scope>
    <source>
        <strain evidence="2">RSA 1196</strain>
    </source>
</reference>
<dbReference type="OrthoDB" id="5585170at2759"/>
<feature type="compositionally biased region" description="Basic residues" evidence="1">
    <location>
        <begin position="240"/>
        <end position="251"/>
    </location>
</feature>
<feature type="compositionally biased region" description="Low complexity" evidence="1">
    <location>
        <begin position="368"/>
        <end position="386"/>
    </location>
</feature>
<dbReference type="AlphaFoldDB" id="A0A9W8E6V7"/>
<accession>A0A9W8E6V7</accession>
<feature type="region of interest" description="Disordered" evidence="1">
    <location>
        <begin position="227"/>
        <end position="279"/>
    </location>
</feature>
<proteinExistence type="predicted"/>